<keyword evidence="1" id="KW-0472">Membrane</keyword>
<feature type="transmembrane region" description="Helical" evidence="1">
    <location>
        <begin position="167"/>
        <end position="192"/>
    </location>
</feature>
<name>A0A7Y3Z6H9_9VIBR</name>
<dbReference type="SUPFAM" id="SSF141868">
    <property type="entry name" value="EAL domain-like"/>
    <property type="match status" value="1"/>
</dbReference>
<feature type="transmembrane region" description="Helical" evidence="1">
    <location>
        <begin position="213"/>
        <end position="230"/>
    </location>
</feature>
<evidence type="ECO:0000259" key="2">
    <source>
        <dbReference type="PROSITE" id="PS50883"/>
    </source>
</evidence>
<feature type="transmembrane region" description="Helical" evidence="1">
    <location>
        <begin position="52"/>
        <end position="72"/>
    </location>
</feature>
<feature type="domain" description="EAL" evidence="2">
    <location>
        <begin position="482"/>
        <end position="737"/>
    </location>
</feature>
<dbReference type="CDD" id="cd01948">
    <property type="entry name" value="EAL"/>
    <property type="match status" value="1"/>
</dbReference>
<dbReference type="RefSeq" id="WP_171357223.1">
    <property type="nucleotide sequence ID" value="NZ_VTYN01000004.1"/>
</dbReference>
<keyword evidence="1" id="KW-1133">Transmembrane helix</keyword>
<evidence type="ECO:0000313" key="3">
    <source>
        <dbReference type="EMBL" id="NOH47401.1"/>
    </source>
</evidence>
<dbReference type="GO" id="GO:0071111">
    <property type="term" value="F:cyclic-guanylate-specific phosphodiesterase activity"/>
    <property type="evidence" value="ECO:0007669"/>
    <property type="project" value="InterPro"/>
</dbReference>
<dbReference type="Pfam" id="PF00563">
    <property type="entry name" value="EAL"/>
    <property type="match status" value="1"/>
</dbReference>
<evidence type="ECO:0000256" key="1">
    <source>
        <dbReference type="SAM" id="Phobius"/>
    </source>
</evidence>
<gene>
    <name evidence="3" type="ORF">F0262_04935</name>
</gene>
<evidence type="ECO:0000313" key="4">
    <source>
        <dbReference type="Proteomes" id="UP000572072"/>
    </source>
</evidence>
<feature type="transmembrane region" description="Helical" evidence="1">
    <location>
        <begin position="290"/>
        <end position="309"/>
    </location>
</feature>
<dbReference type="PROSITE" id="PS50883">
    <property type="entry name" value="EAL"/>
    <property type="match status" value="1"/>
</dbReference>
<dbReference type="PANTHER" id="PTHR33121">
    <property type="entry name" value="CYCLIC DI-GMP PHOSPHODIESTERASE PDEF"/>
    <property type="match status" value="1"/>
</dbReference>
<dbReference type="AlphaFoldDB" id="A0A7Y3Z6H9"/>
<keyword evidence="1" id="KW-0812">Transmembrane</keyword>
<accession>A0A7Y3Z6H9</accession>
<feature type="transmembrane region" description="Helical" evidence="1">
    <location>
        <begin position="92"/>
        <end position="112"/>
    </location>
</feature>
<dbReference type="InterPro" id="IPR035919">
    <property type="entry name" value="EAL_sf"/>
</dbReference>
<sequence>MSLYSLKQGRSAFDNKLSIWHWLGIQILLFVAVQVSFSISSFFVVSKDSVQVLSFTAALVVSALIRYGWKVLPTLSMSLLFYYLVISGRPSNVALLFSSLLPCIPLVFAALYKRALISIEDSNYTLKLGYYVLILGLLYPVANTVILWSMSHIYIEHSPLSFDFFSYSILSGVLTHMTLTPLLSLGFSYILDGNKSPYLKLDFTMLRNQPSQQGYRIWLIICGMILLGAITSNNSLLINTLCLSLLCLVGVGLGKFGLIRPFLIASITLLICVENIVSQYNAGLIQQEHLYGMLLVLFVLSMLTFLLGAHTIKNFITARKAVEKERVDSFTGLYTLSQLQEDISPRNNVVLIYIDLKPTLSKLNGLGHQGQAQLMRQLSQYLAQNTEYLQRAYLPPFANGLICFAPRLPYINTELKKLIQLLDDFYFYFEDSSVSLVKRTIQCVDIAESDNVEALVSKLCQQRPQSNLAINWLDAASTSKSKLNKLSFIQSCFRENKFELYCQPYLALNTKNTGSYFEVLLRLNQDDSRVMSPAEFFPLIHEFGLEIELDEWVITNTFCKLSQNIVDWDNLGKCSINLTAKALNSPSLAHNIRLHADIYGVPLKKVCFEITESDALRNESIAIQNLSLLREAGCTIALDDFGTGYASFDYLRRLPLDVLKVDGSFVKDIVSSENDRIIVQAISQVANSMKLVTVAEFVESEAHIETLESLNIQFAQGFGVAKPLPLQGYLKKLSNKA</sequence>
<dbReference type="SMART" id="SM00052">
    <property type="entry name" value="EAL"/>
    <property type="match status" value="1"/>
</dbReference>
<reference evidence="3 4" key="1">
    <citation type="submission" date="2019-08" db="EMBL/GenBank/DDBJ databases">
        <title>Draft genome sequencing and comparative genomics of hatchery-associated Vibrios.</title>
        <authorList>
            <person name="Kehlet-Delgado H."/>
            <person name="Mueller R.S."/>
        </authorList>
    </citation>
    <scope>NUCLEOTIDE SEQUENCE [LARGE SCALE GENOMIC DNA]</scope>
    <source>
        <strain evidence="3 4">00-78-3</strain>
    </source>
</reference>
<protein>
    <submittedName>
        <fullName evidence="3">EAL domain-containing protein</fullName>
    </submittedName>
</protein>
<feature type="transmembrane region" description="Helical" evidence="1">
    <location>
        <begin position="261"/>
        <end position="278"/>
    </location>
</feature>
<feature type="transmembrane region" description="Helical" evidence="1">
    <location>
        <begin position="132"/>
        <end position="155"/>
    </location>
</feature>
<proteinExistence type="predicted"/>
<dbReference type="Proteomes" id="UP000572072">
    <property type="component" value="Unassembled WGS sequence"/>
</dbReference>
<dbReference type="InterPro" id="IPR050706">
    <property type="entry name" value="Cyclic-di-GMP_PDE-like"/>
</dbReference>
<dbReference type="InterPro" id="IPR001633">
    <property type="entry name" value="EAL_dom"/>
</dbReference>
<organism evidence="3 4">
    <name type="scientific">Vibrio rotiferianus</name>
    <dbReference type="NCBI Taxonomy" id="190895"/>
    <lineage>
        <taxon>Bacteria</taxon>
        <taxon>Pseudomonadati</taxon>
        <taxon>Pseudomonadota</taxon>
        <taxon>Gammaproteobacteria</taxon>
        <taxon>Vibrionales</taxon>
        <taxon>Vibrionaceae</taxon>
        <taxon>Vibrio</taxon>
    </lineage>
</organism>
<dbReference type="PANTHER" id="PTHR33121:SF23">
    <property type="entry name" value="CYCLIC DI-GMP PHOSPHODIESTERASE PDEB"/>
    <property type="match status" value="1"/>
</dbReference>
<dbReference type="Gene3D" id="3.20.20.450">
    <property type="entry name" value="EAL domain"/>
    <property type="match status" value="1"/>
</dbReference>
<comment type="caution">
    <text evidence="3">The sequence shown here is derived from an EMBL/GenBank/DDBJ whole genome shotgun (WGS) entry which is preliminary data.</text>
</comment>
<dbReference type="EMBL" id="VTYN01000004">
    <property type="protein sequence ID" value="NOH47401.1"/>
    <property type="molecule type" value="Genomic_DNA"/>
</dbReference>
<feature type="transmembrane region" description="Helical" evidence="1">
    <location>
        <begin position="20"/>
        <end position="45"/>
    </location>
</feature>